<proteinExistence type="predicted"/>
<evidence type="ECO:0000313" key="2">
    <source>
        <dbReference type="EMBL" id="PFH33864.1"/>
    </source>
</evidence>
<reference evidence="2 3" key="1">
    <citation type="submission" date="2017-09" db="EMBL/GenBank/DDBJ databases">
        <title>Genome sequencing of Besnoitia besnoiti strain Bb-Ger1.</title>
        <authorList>
            <person name="Schares G."/>
            <person name="Venepally P."/>
            <person name="Lorenzi H.A."/>
        </authorList>
    </citation>
    <scope>NUCLEOTIDE SEQUENCE [LARGE SCALE GENOMIC DNA]</scope>
    <source>
        <strain evidence="2 3">Bb-Ger1</strain>
    </source>
</reference>
<dbReference type="GO" id="GO:0016020">
    <property type="term" value="C:membrane"/>
    <property type="evidence" value="ECO:0007669"/>
    <property type="project" value="InterPro"/>
</dbReference>
<dbReference type="PRINTS" id="PR01801">
    <property type="entry name" value="SURFCEANTIGN"/>
</dbReference>
<name>A0A2A9M9I2_BESBE</name>
<feature type="domain" description="SRS" evidence="1">
    <location>
        <begin position="77"/>
        <end position="211"/>
    </location>
</feature>
<dbReference type="Pfam" id="PF04092">
    <property type="entry name" value="SAG"/>
    <property type="match status" value="1"/>
</dbReference>
<dbReference type="OrthoDB" id="330519at2759"/>
<dbReference type="RefSeq" id="XP_029217873.1">
    <property type="nucleotide sequence ID" value="XM_029366442.1"/>
</dbReference>
<comment type="caution">
    <text evidence="2">The sequence shown here is derived from an EMBL/GenBank/DDBJ whole genome shotgun (WGS) entry which is preliminary data.</text>
</comment>
<sequence>MAKNAPMRRPLGGLKLTRRKLMTMCLGGILFLASGQADAIHLGDGLLRRNLMECTGAGEEVSSAGIARARAASVESNVVKCAYGQHSNPQPLQVELTHDNNAVMLECGSNHVLEPTNYSTNYCEDGTLTTCTKSFKEVLPNFTDSWWTEGSKPKESAKLTIPPREFPAADFKFYVGCKLDRANGSTQRVSREKSPSQPEVGSLTCRVVVTIKAATSASVAPTLAVGAAASGAVSITRFLAEVL</sequence>
<organism evidence="2 3">
    <name type="scientific">Besnoitia besnoiti</name>
    <name type="common">Apicomplexan protozoan</name>
    <dbReference type="NCBI Taxonomy" id="94643"/>
    <lineage>
        <taxon>Eukaryota</taxon>
        <taxon>Sar</taxon>
        <taxon>Alveolata</taxon>
        <taxon>Apicomplexa</taxon>
        <taxon>Conoidasida</taxon>
        <taxon>Coccidia</taxon>
        <taxon>Eucoccidiorida</taxon>
        <taxon>Eimeriorina</taxon>
        <taxon>Sarcocystidae</taxon>
        <taxon>Besnoitia</taxon>
    </lineage>
</organism>
<evidence type="ECO:0000313" key="3">
    <source>
        <dbReference type="Proteomes" id="UP000224006"/>
    </source>
</evidence>
<dbReference type="VEuPathDB" id="ToxoDB:BESB_080800"/>
<dbReference type="InterPro" id="IPR028352">
    <property type="entry name" value="Surface_antig_SAG1"/>
</dbReference>
<dbReference type="InterPro" id="IPR007226">
    <property type="entry name" value="SRS_dom"/>
</dbReference>
<dbReference type="Proteomes" id="UP000224006">
    <property type="component" value="Chromosome VII"/>
</dbReference>
<dbReference type="KEGG" id="bbes:BESB_080800"/>
<protein>
    <submittedName>
        <fullName evidence="2">SAG-related sequence</fullName>
    </submittedName>
</protein>
<accession>A0A2A9M9I2</accession>
<dbReference type="Gene3D" id="2.60.40.1320">
    <property type="entry name" value="SRS domain"/>
    <property type="match status" value="1"/>
</dbReference>
<gene>
    <name evidence="2" type="ORF">BESB_080800</name>
</gene>
<keyword evidence="3" id="KW-1185">Reference proteome</keyword>
<evidence type="ECO:0000259" key="1">
    <source>
        <dbReference type="Pfam" id="PF04092"/>
    </source>
</evidence>
<dbReference type="EMBL" id="NWUJ01000008">
    <property type="protein sequence ID" value="PFH33864.1"/>
    <property type="molecule type" value="Genomic_DNA"/>
</dbReference>
<dbReference type="SUPFAM" id="SSF74877">
    <property type="entry name" value="Major surface antigen p30, SAG1"/>
    <property type="match status" value="1"/>
</dbReference>
<dbReference type="InterPro" id="IPR036755">
    <property type="entry name" value="SRS_dom_sf"/>
</dbReference>
<dbReference type="AlphaFoldDB" id="A0A2A9M9I2"/>
<dbReference type="GeneID" id="40313007"/>